<dbReference type="Pfam" id="PF04860">
    <property type="entry name" value="Phage_portal"/>
    <property type="match status" value="1"/>
</dbReference>
<dbReference type="AlphaFoldDB" id="A0AAW9I1W2"/>
<protein>
    <submittedName>
        <fullName evidence="2">Phage portal protein</fullName>
    </submittedName>
</protein>
<dbReference type="InterPro" id="IPR006427">
    <property type="entry name" value="Portal_HK97"/>
</dbReference>
<proteinExistence type="predicted"/>
<name>A0AAW9I1W2_CLOPF</name>
<dbReference type="NCBIfam" id="TIGR01537">
    <property type="entry name" value="portal_HK97"/>
    <property type="match status" value="1"/>
</dbReference>
<evidence type="ECO:0000256" key="1">
    <source>
        <dbReference type="SAM" id="MobiDB-lite"/>
    </source>
</evidence>
<accession>A0AAW9I1W2</accession>
<evidence type="ECO:0000313" key="3">
    <source>
        <dbReference type="Proteomes" id="UP001288778"/>
    </source>
</evidence>
<dbReference type="InterPro" id="IPR006944">
    <property type="entry name" value="Phage/GTA_portal"/>
</dbReference>
<sequence>MGILDIFSNTPKQQPEPREPQTVDDLYIELTGKKREVVINKDNALEIPMVNSCLNLISSKIATLPIKLYRSKDGVVEEIFDDNRLTLLNKDTGDTIGAYELKENLVTDYLLSGEAYCYIQKDNTTVKALRYIDNKEVQTYSDYNPIYKEVSYSVRGVEFKPWELITLLNSKDGYTTTGLLQTNQEVLRTAWYMLQINKVNSKNGNVPKGVLESDKQVNEGVLASIKDGWKKLFSSQEESDSCIILNAGIKYKAISTSSKDAQLLELSQDLDKKICSILGVPYDLAIGCGSAEHEKVFNKTTIVPLLKKLELAINKSLLLESEKEEGYFFSFDLTELLKDDIETRYKAYQIGIQKGFLQINEVRQIEKLPPIEGLEGYVKLNLADVLYNPETKELFTPNTNKTLSLTGESVEEEVKI</sequence>
<dbReference type="RefSeq" id="WP_198621132.1">
    <property type="nucleotide sequence ID" value="NZ_JACOHR010000014.1"/>
</dbReference>
<dbReference type="EMBL" id="WNUI01000005">
    <property type="protein sequence ID" value="MDZ4908206.1"/>
    <property type="molecule type" value="Genomic_DNA"/>
</dbReference>
<feature type="region of interest" description="Disordered" evidence="1">
    <location>
        <begin position="1"/>
        <end position="21"/>
    </location>
</feature>
<evidence type="ECO:0000313" key="2">
    <source>
        <dbReference type="EMBL" id="MDZ4908206.1"/>
    </source>
</evidence>
<comment type="caution">
    <text evidence="2">The sequence shown here is derived from an EMBL/GenBank/DDBJ whole genome shotgun (WGS) entry which is preliminary data.</text>
</comment>
<gene>
    <name evidence="2" type="ORF">GNF68_03850</name>
</gene>
<organism evidence="2 3">
    <name type="scientific">Clostridium perfringens</name>
    <dbReference type="NCBI Taxonomy" id="1502"/>
    <lineage>
        <taxon>Bacteria</taxon>
        <taxon>Bacillati</taxon>
        <taxon>Bacillota</taxon>
        <taxon>Clostridia</taxon>
        <taxon>Eubacteriales</taxon>
        <taxon>Clostridiaceae</taxon>
        <taxon>Clostridium</taxon>
    </lineage>
</organism>
<reference evidence="2" key="1">
    <citation type="submission" date="2019-11" db="EMBL/GenBank/DDBJ databases">
        <title>Characterization of Clostridium perfringens isolates from swine manure treated agricultural soils.</title>
        <authorList>
            <person name="Wushke S.T."/>
        </authorList>
    </citation>
    <scope>NUCLEOTIDE SEQUENCE</scope>
    <source>
        <strain evidence="2">X94</strain>
    </source>
</reference>
<dbReference type="Proteomes" id="UP001288778">
    <property type="component" value="Unassembled WGS sequence"/>
</dbReference>